<dbReference type="SUPFAM" id="SSF54637">
    <property type="entry name" value="Thioesterase/thiol ester dehydrase-isomerase"/>
    <property type="match status" value="1"/>
</dbReference>
<evidence type="ECO:0000313" key="4">
    <source>
        <dbReference type="Proteomes" id="UP000002009"/>
    </source>
</evidence>
<reference evidence="3 4" key="1">
    <citation type="journal article" date="2009" name="Science">
        <title>Green evolution and dynamic adaptations revealed by genomes of the marine picoeukaryotes Micromonas.</title>
        <authorList>
            <person name="Worden A.Z."/>
            <person name="Lee J.H."/>
            <person name="Mock T."/>
            <person name="Rouze P."/>
            <person name="Simmons M.P."/>
            <person name="Aerts A.L."/>
            <person name="Allen A.E."/>
            <person name="Cuvelier M.L."/>
            <person name="Derelle E."/>
            <person name="Everett M.V."/>
            <person name="Foulon E."/>
            <person name="Grimwood J."/>
            <person name="Gundlach H."/>
            <person name="Henrissat B."/>
            <person name="Napoli C."/>
            <person name="McDonald S.M."/>
            <person name="Parker M.S."/>
            <person name="Rombauts S."/>
            <person name="Salamov A."/>
            <person name="Von Dassow P."/>
            <person name="Badger J.H."/>
            <person name="Coutinho P.M."/>
            <person name="Demir E."/>
            <person name="Dubchak I."/>
            <person name="Gentemann C."/>
            <person name="Eikrem W."/>
            <person name="Gready J.E."/>
            <person name="John U."/>
            <person name="Lanier W."/>
            <person name="Lindquist E.A."/>
            <person name="Lucas S."/>
            <person name="Mayer K.F."/>
            <person name="Moreau H."/>
            <person name="Not F."/>
            <person name="Otillar R."/>
            <person name="Panaud O."/>
            <person name="Pangilinan J."/>
            <person name="Paulsen I."/>
            <person name="Piegu B."/>
            <person name="Poliakov A."/>
            <person name="Robbens S."/>
            <person name="Schmutz J."/>
            <person name="Toulza E."/>
            <person name="Wyss T."/>
            <person name="Zelensky A."/>
            <person name="Zhou K."/>
            <person name="Armbrust E.V."/>
            <person name="Bhattacharya D."/>
            <person name="Goodenough U.W."/>
            <person name="Van de Peer Y."/>
            <person name="Grigoriev I.V."/>
        </authorList>
    </citation>
    <scope>NUCLEOTIDE SEQUENCE [LARGE SCALE GENOMIC DNA]</scope>
    <source>
        <strain evidence="4">RCC299 / NOUM17</strain>
    </source>
</reference>
<evidence type="ECO:0000313" key="3">
    <source>
        <dbReference type="EMBL" id="ACO62086.1"/>
    </source>
</evidence>
<dbReference type="InterPro" id="IPR006683">
    <property type="entry name" value="Thioestr_dom"/>
</dbReference>
<dbReference type="RefSeq" id="XP_002500828.1">
    <property type="nucleotide sequence ID" value="XM_002500782.1"/>
</dbReference>
<dbReference type="InterPro" id="IPR052061">
    <property type="entry name" value="PTE-AB_protein"/>
</dbReference>
<feature type="region of interest" description="Disordered" evidence="1">
    <location>
        <begin position="1"/>
        <end position="58"/>
    </location>
</feature>
<dbReference type="STRING" id="296587.C1E0Z2"/>
<protein>
    <recommendedName>
        <fullName evidence="2">Thioesterase domain-containing protein</fullName>
    </recommendedName>
</protein>
<feature type="region of interest" description="Disordered" evidence="1">
    <location>
        <begin position="209"/>
        <end position="236"/>
    </location>
</feature>
<dbReference type="OrthoDB" id="506431at2759"/>
<sequence>MARGAGARLGAASPSARVAPPTSSSSSSSSSRQTSHRRVTTTRRHAPPRGASSASDAPIASWMESLADRLPPRFPDAPDTYWRGAGSPAGNPQVHGDDSILDLLHASGAFHRPRLMVDEGGARQRVMLSLRTGTRTAGHPGWTHGGLTSLLMDETAGQAFAHFVQPSRGLGVTANLTVDYASPLPTAKDLLVVAGVGKVDGRKVWIDVQVRDGPPRDDGGDDEAEKHSCAGDDDDDGEVFARGSALFVVLAKD</sequence>
<dbReference type="Gene3D" id="3.10.129.10">
    <property type="entry name" value="Hotdog Thioesterase"/>
    <property type="match status" value="1"/>
</dbReference>
<dbReference type="CDD" id="cd03443">
    <property type="entry name" value="PaaI_thioesterase"/>
    <property type="match status" value="1"/>
</dbReference>
<dbReference type="GeneID" id="8241575"/>
<dbReference type="KEGG" id="mis:MICPUN_56688"/>
<dbReference type="InParanoid" id="C1E0Z2"/>
<feature type="compositionally biased region" description="Low complexity" evidence="1">
    <location>
        <begin position="1"/>
        <end position="33"/>
    </location>
</feature>
<feature type="domain" description="Thioesterase" evidence="2">
    <location>
        <begin position="143"/>
        <end position="216"/>
    </location>
</feature>
<gene>
    <name evidence="3" type="ORF">MICPUN_56688</name>
</gene>
<evidence type="ECO:0000256" key="1">
    <source>
        <dbReference type="SAM" id="MobiDB-lite"/>
    </source>
</evidence>
<keyword evidence="4" id="KW-1185">Reference proteome</keyword>
<feature type="region of interest" description="Disordered" evidence="1">
    <location>
        <begin position="74"/>
        <end position="96"/>
    </location>
</feature>
<dbReference type="AlphaFoldDB" id="C1E0Z2"/>
<feature type="compositionally biased region" description="Basic residues" evidence="1">
    <location>
        <begin position="34"/>
        <end position="47"/>
    </location>
</feature>
<dbReference type="Pfam" id="PF03061">
    <property type="entry name" value="4HBT"/>
    <property type="match status" value="1"/>
</dbReference>
<dbReference type="PANTHER" id="PTHR47260">
    <property type="entry name" value="UPF0644 PROTEIN PB2B4.06"/>
    <property type="match status" value="1"/>
</dbReference>
<organism evidence="3 4">
    <name type="scientific">Micromonas commoda (strain RCC299 / NOUM17 / CCMP2709)</name>
    <name type="common">Picoplanktonic green alga</name>
    <dbReference type="NCBI Taxonomy" id="296587"/>
    <lineage>
        <taxon>Eukaryota</taxon>
        <taxon>Viridiplantae</taxon>
        <taxon>Chlorophyta</taxon>
        <taxon>Mamiellophyceae</taxon>
        <taxon>Mamiellales</taxon>
        <taxon>Mamiellaceae</taxon>
        <taxon>Micromonas</taxon>
    </lineage>
</organism>
<feature type="compositionally biased region" description="Basic and acidic residues" evidence="1">
    <location>
        <begin position="209"/>
        <end position="230"/>
    </location>
</feature>
<evidence type="ECO:0000259" key="2">
    <source>
        <dbReference type="Pfam" id="PF03061"/>
    </source>
</evidence>
<dbReference type="InterPro" id="IPR029069">
    <property type="entry name" value="HotDog_dom_sf"/>
</dbReference>
<dbReference type="PANTHER" id="PTHR47260:SF1">
    <property type="entry name" value="UPF0644 PROTEIN PB2B4.06"/>
    <property type="match status" value="1"/>
</dbReference>
<proteinExistence type="predicted"/>
<accession>C1E0Z2</accession>
<dbReference type="Proteomes" id="UP000002009">
    <property type="component" value="Chromosome 3"/>
</dbReference>
<name>C1E0Z2_MICCC</name>
<dbReference type="EMBL" id="CP001324">
    <property type="protein sequence ID" value="ACO62086.1"/>
    <property type="molecule type" value="Genomic_DNA"/>
</dbReference>
<dbReference type="eggNOG" id="ENOG502STSM">
    <property type="taxonomic scope" value="Eukaryota"/>
</dbReference>